<evidence type="ECO:0008006" key="4">
    <source>
        <dbReference type="Google" id="ProtNLM"/>
    </source>
</evidence>
<evidence type="ECO:0000256" key="1">
    <source>
        <dbReference type="SAM" id="MobiDB-lite"/>
    </source>
</evidence>
<feature type="region of interest" description="Disordered" evidence="1">
    <location>
        <begin position="134"/>
        <end position="157"/>
    </location>
</feature>
<protein>
    <recommendedName>
        <fullName evidence="4">DNA-binding protein</fullName>
    </recommendedName>
</protein>
<reference evidence="2 3" key="1">
    <citation type="submission" date="2024-10" db="EMBL/GenBank/DDBJ databases">
        <title>The Natural Products Discovery Center: Release of the First 8490 Sequenced Strains for Exploring Actinobacteria Biosynthetic Diversity.</title>
        <authorList>
            <person name="Kalkreuter E."/>
            <person name="Kautsar S.A."/>
            <person name="Yang D."/>
            <person name="Bader C.D."/>
            <person name="Teijaro C.N."/>
            <person name="Fluegel L."/>
            <person name="Davis C.M."/>
            <person name="Simpson J.R."/>
            <person name="Lauterbach L."/>
            <person name="Steele A.D."/>
            <person name="Gui C."/>
            <person name="Meng S."/>
            <person name="Li G."/>
            <person name="Viehrig K."/>
            <person name="Ye F."/>
            <person name="Su P."/>
            <person name="Kiefer A.F."/>
            <person name="Nichols A."/>
            <person name="Cepeda A.J."/>
            <person name="Yan W."/>
            <person name="Fan B."/>
            <person name="Jiang Y."/>
            <person name="Adhikari A."/>
            <person name="Zheng C.-J."/>
            <person name="Schuster L."/>
            <person name="Cowan T.M."/>
            <person name="Smanski M.J."/>
            <person name="Chevrette M.G."/>
            <person name="De Carvalho L.P.S."/>
            <person name="Shen B."/>
        </authorList>
    </citation>
    <scope>NUCLEOTIDE SEQUENCE [LARGE SCALE GENOMIC DNA]</scope>
    <source>
        <strain evidence="2 3">NPDC007147</strain>
    </source>
</reference>
<evidence type="ECO:0000313" key="3">
    <source>
        <dbReference type="Proteomes" id="UP001601197"/>
    </source>
</evidence>
<organism evidence="2 3">
    <name type="scientific">Streptomyces kebangsaanensis</name>
    <dbReference type="NCBI Taxonomy" id="864058"/>
    <lineage>
        <taxon>Bacteria</taxon>
        <taxon>Bacillati</taxon>
        <taxon>Actinomycetota</taxon>
        <taxon>Actinomycetes</taxon>
        <taxon>Kitasatosporales</taxon>
        <taxon>Streptomycetaceae</taxon>
        <taxon>Streptomyces</taxon>
    </lineage>
</organism>
<gene>
    <name evidence="2" type="ORF">ACFYNZ_29190</name>
</gene>
<comment type="caution">
    <text evidence="2">The sequence shown here is derived from an EMBL/GenBank/DDBJ whole genome shotgun (WGS) entry which is preliminary data.</text>
</comment>
<dbReference type="EMBL" id="JBIAFJ010000035">
    <property type="protein sequence ID" value="MFE9173492.1"/>
    <property type="molecule type" value="Genomic_DNA"/>
</dbReference>
<sequence>MLVDPAQLLDDCERAWLEAGEPSTSEGSESVVRRTTLVLEALVAYVLLAERSDLPRDTVFTRWPACTVHAVALGAQGESTRLAQLLSEAQARVVTARPELGRRRTAPNAPATDASWITAAQEAARSLGWAWQPPATADLPDAPSPVPVARGVTAPPELRLGPGAGSVLLTLPGGPETAARQLAADGESFTASPPHWVLPGPVRRVEATDPTGTTHAVAVVDPDTVLLAFAADGHRIPLDEPLPAAEIHLLHVGTLETEGAQAAAVELPTPYGWSGWTLSKVSLAGVTRLRTSEAAPGSWLDVAVGRSFGWEGGATLPWLTGEDGAPVWHRPPALRLRRRPGEPEAQHWQVEVRRPGHEELLARLTGAPGALLAPWQDVPGPLLGPYEILVHRPGRRRGRRRLTAFLAENVEAAPSAEWRLLAPHGGLAPTRLTLRTSRPVTASGNVIAFAPYEIAKGIVLRDGTNEFHVQALVPHSEVRLELDGRPLPWSVRPLDIDAADLVRDSALTVRLPEQAVAVTPELALVVEDTTLITLTPERRTRTRKGDLRYSLAALTDTVRDCAKAELRLLVAGQSVHVGTVRTQPIAEDVVPDGTGLLLRGLRHPGELTAQVYTVFAPWQQPLTVPVDDSGRIPLPAARRSAGPLVVSLRVGSPTPGAAPAWPRLRDRDTLVLRRSPWMSSVIDGTAARTTEYLAGRGTLPRGTDAIPYQWIVAARGRDLQACGAKETAPAECLQALGEAGPDALLGAAGSSLRSGELAAALVGSGLAALRIREVAEPAAVRPAWRRAPLCALLLTAPLLPYLSGDPAYGIDELYPEEKELLAEVGQFLGGAGTAILAGHEDPSRTVGRFDAHVRILDELPEIQQQAMWRTAGVVPRGLLDTDTRTAAAWQAFRDRRTLQYYAGREECEEWLEAVGNFLDDGHDLLVRAFRDRGPGALRGPGEAWMRVPQFSLGCALIARLAAAGDPRAVRLERGLRPLWTSVAAHAPDLTAVDLALAECLVTTETVRATG</sequence>
<dbReference type="Proteomes" id="UP001601197">
    <property type="component" value="Unassembled WGS sequence"/>
</dbReference>
<keyword evidence="3" id="KW-1185">Reference proteome</keyword>
<proteinExistence type="predicted"/>
<dbReference type="RefSeq" id="WP_388352209.1">
    <property type="nucleotide sequence ID" value="NZ_JBIAFJ010000035.1"/>
</dbReference>
<accession>A0ABW6L1Y6</accession>
<evidence type="ECO:0000313" key="2">
    <source>
        <dbReference type="EMBL" id="MFE9173492.1"/>
    </source>
</evidence>
<name>A0ABW6L1Y6_9ACTN</name>